<dbReference type="InterPro" id="IPR020103">
    <property type="entry name" value="PsdUridine_synth_cat_dom_sf"/>
</dbReference>
<dbReference type="HOGENOM" id="CLU_014673_0_1_10"/>
<evidence type="ECO:0000256" key="3">
    <source>
        <dbReference type="ARBA" id="ARBA00023235"/>
    </source>
</evidence>
<keyword evidence="2 4" id="KW-0819">tRNA processing</keyword>
<dbReference type="InterPro" id="IPR020095">
    <property type="entry name" value="PsdUridine_synth_TruA_C"/>
</dbReference>
<organism evidence="9 10">
    <name type="scientific">Fluviicola taffensis (strain DSM 16823 / NCIMB 13979 / RW262)</name>
    <dbReference type="NCBI Taxonomy" id="755732"/>
    <lineage>
        <taxon>Bacteria</taxon>
        <taxon>Pseudomonadati</taxon>
        <taxon>Bacteroidota</taxon>
        <taxon>Flavobacteriia</taxon>
        <taxon>Flavobacteriales</taxon>
        <taxon>Crocinitomicaceae</taxon>
        <taxon>Fluviicola</taxon>
    </lineage>
</organism>
<protein>
    <recommendedName>
        <fullName evidence="4">tRNA pseudouridine synthase A</fullName>
        <ecNumber evidence="4">5.4.99.12</ecNumber>
    </recommendedName>
    <alternativeName>
        <fullName evidence="4">tRNA pseudouridine(38-40) synthase</fullName>
    </alternativeName>
    <alternativeName>
        <fullName evidence="4">tRNA pseudouridylate synthase I</fullName>
    </alternativeName>
    <alternativeName>
        <fullName evidence="4">tRNA-uridine isomerase I</fullName>
    </alternativeName>
</protein>
<comment type="similarity">
    <text evidence="1 4 7">Belongs to the tRNA pseudouridine synthase TruA family.</text>
</comment>
<evidence type="ECO:0000313" key="10">
    <source>
        <dbReference type="Proteomes" id="UP000007463"/>
    </source>
</evidence>
<dbReference type="PANTHER" id="PTHR11142">
    <property type="entry name" value="PSEUDOURIDYLATE SYNTHASE"/>
    <property type="match status" value="1"/>
</dbReference>
<gene>
    <name evidence="4" type="primary">truA</name>
    <name evidence="9" type="ordered locus">Fluta_2308</name>
</gene>
<dbReference type="HAMAP" id="MF_00171">
    <property type="entry name" value="TruA"/>
    <property type="match status" value="1"/>
</dbReference>
<evidence type="ECO:0000256" key="1">
    <source>
        <dbReference type="ARBA" id="ARBA00009375"/>
    </source>
</evidence>
<dbReference type="RefSeq" id="WP_013687064.1">
    <property type="nucleotide sequence ID" value="NC_015321.1"/>
</dbReference>
<dbReference type="FunFam" id="3.30.70.580:FF:000001">
    <property type="entry name" value="tRNA pseudouridine synthase A"/>
    <property type="match status" value="1"/>
</dbReference>
<dbReference type="InterPro" id="IPR020094">
    <property type="entry name" value="TruA/RsuA/RluB/E/F_N"/>
</dbReference>
<sequence length="256" mass="29518">MTFRYALELAYRGTNYHGWQIQPNASSIQEEIERRLTQLNGNLPISVVGCGRTDTGVHATYYVLHFDSQKELDTEQLVFKLNKMLPEDISLFSAQLVSEEFHARFSPTTRTYHYFIHQKKNPFLLDSHRIVSEIDFEAMNRAARLLLGTQDFTSFSKLHTDVKTNICTVSEAKWNQVSESEWYFEIKADRFLRNMVRAVVGTLLEVGYGNLGENDITKIVALKDRGEAKLSVPAKGLFLVNIEYPENFLIRKAKRE</sequence>
<comment type="caution">
    <text evidence="4">Lacks conserved residue(s) required for the propagation of feature annotation.</text>
</comment>
<dbReference type="STRING" id="755732.Fluta_2308"/>
<evidence type="ECO:0000313" key="9">
    <source>
        <dbReference type="EMBL" id="AEA44294.1"/>
    </source>
</evidence>
<dbReference type="eggNOG" id="COG0101">
    <property type="taxonomic scope" value="Bacteria"/>
</dbReference>
<evidence type="ECO:0000256" key="7">
    <source>
        <dbReference type="RuleBase" id="RU003792"/>
    </source>
</evidence>
<reference evidence="9 10" key="1">
    <citation type="journal article" date="2011" name="Stand. Genomic Sci.">
        <title>Complete genome sequence of the gliding freshwater bacterium Fluviicola taffensis type strain (RW262).</title>
        <authorList>
            <person name="Woyke T."/>
            <person name="Chertkov O."/>
            <person name="Lapidus A."/>
            <person name="Nolan M."/>
            <person name="Lucas S."/>
            <person name="Del Rio T.G."/>
            <person name="Tice H."/>
            <person name="Cheng J.F."/>
            <person name="Tapia R."/>
            <person name="Han C."/>
            <person name="Goodwin L."/>
            <person name="Pitluck S."/>
            <person name="Liolios K."/>
            <person name="Pagani I."/>
            <person name="Ivanova N."/>
            <person name="Huntemann M."/>
            <person name="Mavromatis K."/>
            <person name="Mikhailova N."/>
            <person name="Pati A."/>
            <person name="Chen A."/>
            <person name="Palaniappan K."/>
            <person name="Land M."/>
            <person name="Hauser L."/>
            <person name="Brambilla E.M."/>
            <person name="Rohde M."/>
            <person name="Mwirichia R."/>
            <person name="Sikorski J."/>
            <person name="Tindall B.J."/>
            <person name="Goker M."/>
            <person name="Bristow J."/>
            <person name="Eisen J.A."/>
            <person name="Markowitz V."/>
            <person name="Hugenholtz P."/>
            <person name="Klenk H.P."/>
            <person name="Kyrpides N.C."/>
        </authorList>
    </citation>
    <scope>NUCLEOTIDE SEQUENCE [LARGE SCALE GENOMIC DNA]</scope>
    <source>
        <strain evidence="10">DSM 16823 / RW262 / RW262</strain>
    </source>
</reference>
<evidence type="ECO:0000256" key="4">
    <source>
        <dbReference type="HAMAP-Rule" id="MF_00171"/>
    </source>
</evidence>
<accession>F2IBI6</accession>
<comment type="catalytic activity">
    <reaction evidence="4 7">
        <text>uridine(38/39/40) in tRNA = pseudouridine(38/39/40) in tRNA</text>
        <dbReference type="Rhea" id="RHEA:22376"/>
        <dbReference type="Rhea" id="RHEA-COMP:10085"/>
        <dbReference type="Rhea" id="RHEA-COMP:10087"/>
        <dbReference type="ChEBI" id="CHEBI:65314"/>
        <dbReference type="ChEBI" id="CHEBI:65315"/>
        <dbReference type="EC" id="5.4.99.12"/>
    </reaction>
</comment>
<name>F2IBI6_FLUTR</name>
<dbReference type="NCBIfam" id="TIGR00071">
    <property type="entry name" value="hisT_truA"/>
    <property type="match status" value="1"/>
</dbReference>
<dbReference type="GO" id="GO:0160147">
    <property type="term" value="F:tRNA pseudouridine(38-40) synthase activity"/>
    <property type="evidence" value="ECO:0007669"/>
    <property type="project" value="UniProtKB-EC"/>
</dbReference>
<comment type="subunit">
    <text evidence="4">Homodimer.</text>
</comment>
<feature type="domain" description="Pseudouridine synthase I TruA alpha/beta" evidence="8">
    <location>
        <begin position="142"/>
        <end position="245"/>
    </location>
</feature>
<feature type="active site" description="Nucleophile" evidence="4 5">
    <location>
        <position position="54"/>
    </location>
</feature>
<dbReference type="GO" id="GO:0003723">
    <property type="term" value="F:RNA binding"/>
    <property type="evidence" value="ECO:0007669"/>
    <property type="project" value="InterPro"/>
</dbReference>
<dbReference type="AlphaFoldDB" id="F2IBI6"/>
<dbReference type="PIRSF" id="PIRSF001430">
    <property type="entry name" value="tRNA_psdUrid_synth"/>
    <property type="match status" value="1"/>
</dbReference>
<evidence type="ECO:0000256" key="6">
    <source>
        <dbReference type="PIRSR" id="PIRSR001430-2"/>
    </source>
</evidence>
<comment type="function">
    <text evidence="4">Formation of pseudouridine at positions 38, 39 and 40 in the anticodon stem and loop of transfer RNAs.</text>
</comment>
<evidence type="ECO:0000256" key="5">
    <source>
        <dbReference type="PIRSR" id="PIRSR001430-1"/>
    </source>
</evidence>
<dbReference type="Gene3D" id="3.30.70.580">
    <property type="entry name" value="Pseudouridine synthase I, catalytic domain, N-terminal subdomain"/>
    <property type="match status" value="1"/>
</dbReference>
<dbReference type="OrthoDB" id="9811823at2"/>
<feature type="binding site" evidence="4 6">
    <location>
        <position position="112"/>
    </location>
    <ligand>
        <name>substrate</name>
    </ligand>
</feature>
<keyword evidence="3 4" id="KW-0413">Isomerase</keyword>
<dbReference type="CDD" id="cd02570">
    <property type="entry name" value="PseudoU_synth_EcTruA"/>
    <property type="match status" value="1"/>
</dbReference>
<evidence type="ECO:0000256" key="2">
    <source>
        <dbReference type="ARBA" id="ARBA00022694"/>
    </source>
</evidence>
<dbReference type="KEGG" id="fte:Fluta_2308"/>
<evidence type="ECO:0000259" key="8">
    <source>
        <dbReference type="Pfam" id="PF01416"/>
    </source>
</evidence>
<dbReference type="Proteomes" id="UP000007463">
    <property type="component" value="Chromosome"/>
</dbReference>
<proteinExistence type="inferred from homology"/>
<reference evidence="10" key="2">
    <citation type="submission" date="2011-02" db="EMBL/GenBank/DDBJ databases">
        <title>The complete genome of Fluviicola taffensis DSM 16823.</title>
        <authorList>
            <consortium name="US DOE Joint Genome Institute (JGI-PGF)"/>
            <person name="Lucas S."/>
            <person name="Copeland A."/>
            <person name="Lapidus A."/>
            <person name="Bruce D."/>
            <person name="Goodwin L."/>
            <person name="Pitluck S."/>
            <person name="Kyrpides N."/>
            <person name="Mavromatis K."/>
            <person name="Ivanova N."/>
            <person name="Mikhailova N."/>
            <person name="Pagani I."/>
            <person name="Chertkov O."/>
            <person name="Detter J.C."/>
            <person name="Han C."/>
            <person name="Tapia R."/>
            <person name="Land M."/>
            <person name="Hauser L."/>
            <person name="Markowitz V."/>
            <person name="Cheng J.-F."/>
            <person name="Hugenholtz P."/>
            <person name="Woyke T."/>
            <person name="Wu D."/>
            <person name="Tindall B."/>
            <person name="Pomrenke H.G."/>
            <person name="Brambilla E."/>
            <person name="Klenk H.-P."/>
            <person name="Eisen J.A."/>
        </authorList>
    </citation>
    <scope>NUCLEOTIDE SEQUENCE [LARGE SCALE GENOMIC DNA]</scope>
    <source>
        <strain evidence="10">DSM 16823 / RW262 / RW262</strain>
    </source>
</reference>
<keyword evidence="10" id="KW-1185">Reference proteome</keyword>
<dbReference type="SUPFAM" id="SSF55120">
    <property type="entry name" value="Pseudouridine synthase"/>
    <property type="match status" value="1"/>
</dbReference>
<dbReference type="EC" id="5.4.99.12" evidence="4"/>
<dbReference type="InterPro" id="IPR020097">
    <property type="entry name" value="PsdUridine_synth_TruA_a/b_dom"/>
</dbReference>
<dbReference type="Gene3D" id="3.30.70.660">
    <property type="entry name" value="Pseudouridine synthase I, catalytic domain, C-terminal subdomain"/>
    <property type="match status" value="1"/>
</dbReference>
<dbReference type="GO" id="GO:0031119">
    <property type="term" value="P:tRNA pseudouridine synthesis"/>
    <property type="evidence" value="ECO:0007669"/>
    <property type="project" value="UniProtKB-UniRule"/>
</dbReference>
<feature type="domain" description="Pseudouridine synthase I TruA alpha/beta" evidence="8">
    <location>
        <begin position="10"/>
        <end position="105"/>
    </location>
</feature>
<dbReference type="EMBL" id="CP002542">
    <property type="protein sequence ID" value="AEA44294.1"/>
    <property type="molecule type" value="Genomic_DNA"/>
</dbReference>
<dbReference type="InterPro" id="IPR001406">
    <property type="entry name" value="PsdUridine_synth_TruA"/>
</dbReference>
<dbReference type="PANTHER" id="PTHR11142:SF0">
    <property type="entry name" value="TRNA PSEUDOURIDINE SYNTHASE-LIKE 1"/>
    <property type="match status" value="1"/>
</dbReference>
<dbReference type="Pfam" id="PF01416">
    <property type="entry name" value="PseudoU_synth_1"/>
    <property type="match status" value="2"/>
</dbReference>